<comment type="caution">
    <text evidence="1">The sequence shown here is derived from an EMBL/GenBank/DDBJ whole genome shotgun (WGS) entry which is preliminary data.</text>
</comment>
<name>A0A645GAU7_9ZZZZ</name>
<proteinExistence type="predicted"/>
<reference evidence="1" key="1">
    <citation type="submission" date="2019-08" db="EMBL/GenBank/DDBJ databases">
        <authorList>
            <person name="Kucharzyk K."/>
            <person name="Murdoch R.W."/>
            <person name="Higgins S."/>
            <person name="Loffler F."/>
        </authorList>
    </citation>
    <scope>NUCLEOTIDE SEQUENCE</scope>
</reference>
<organism evidence="1">
    <name type="scientific">bioreactor metagenome</name>
    <dbReference type="NCBI Taxonomy" id="1076179"/>
    <lineage>
        <taxon>unclassified sequences</taxon>
        <taxon>metagenomes</taxon>
        <taxon>ecological metagenomes</taxon>
    </lineage>
</organism>
<accession>A0A645GAU7</accession>
<protein>
    <submittedName>
        <fullName evidence="1">Uncharacterized protein</fullName>
    </submittedName>
</protein>
<gene>
    <name evidence="1" type="ORF">SDC9_170547</name>
</gene>
<evidence type="ECO:0000313" key="1">
    <source>
        <dbReference type="EMBL" id="MPN23160.1"/>
    </source>
</evidence>
<dbReference type="AlphaFoldDB" id="A0A645GAU7"/>
<sequence length="184" mass="21633">MDFHSNIKDLLVFDNNKDIGLFFDLWDNICERCKHTIETTDEIVGEYYGDMFNDLFSLINITKTKKNFENSNNKDIQILISGGLPYFSYGNLRIYSENNLFERFFDVGFKEENNRNTLMDIHSKNITFASLSLLYTNSFPDRNRCKRCGIRKCSIHNYNNWNDEDFCCEECQENMVGEISIVGL</sequence>
<dbReference type="EMBL" id="VSSQ01071586">
    <property type="protein sequence ID" value="MPN23160.1"/>
    <property type="molecule type" value="Genomic_DNA"/>
</dbReference>